<protein>
    <submittedName>
        <fullName evidence="1">Uncharacterized protein</fullName>
    </submittedName>
</protein>
<proteinExistence type="predicted"/>
<dbReference type="Proteomes" id="UP000689195">
    <property type="component" value="Unassembled WGS sequence"/>
</dbReference>
<accession>A0A8S1ULI5</accession>
<keyword evidence="2" id="KW-1185">Reference proteome</keyword>
<comment type="caution">
    <text evidence="1">The sequence shown here is derived from an EMBL/GenBank/DDBJ whole genome shotgun (WGS) entry which is preliminary data.</text>
</comment>
<reference evidence="1" key="1">
    <citation type="submission" date="2021-01" db="EMBL/GenBank/DDBJ databases">
        <authorList>
            <consortium name="Genoscope - CEA"/>
            <person name="William W."/>
        </authorList>
    </citation>
    <scope>NUCLEOTIDE SEQUENCE</scope>
</reference>
<evidence type="ECO:0000313" key="2">
    <source>
        <dbReference type="Proteomes" id="UP000689195"/>
    </source>
</evidence>
<evidence type="ECO:0000313" key="1">
    <source>
        <dbReference type="EMBL" id="CAD8164963.1"/>
    </source>
</evidence>
<organism evidence="1 2">
    <name type="scientific">Paramecium pentaurelia</name>
    <dbReference type="NCBI Taxonomy" id="43138"/>
    <lineage>
        <taxon>Eukaryota</taxon>
        <taxon>Sar</taxon>
        <taxon>Alveolata</taxon>
        <taxon>Ciliophora</taxon>
        <taxon>Intramacronucleata</taxon>
        <taxon>Oligohymenophorea</taxon>
        <taxon>Peniculida</taxon>
        <taxon>Parameciidae</taxon>
        <taxon>Paramecium</taxon>
    </lineage>
</organism>
<name>A0A8S1ULI5_9CILI</name>
<sequence>MFSSFKLQNSIINDQELREQIINSLLSLNNEINLKLREEGIQQNNSVCNKSQNNANTKKIIFINLQRRKQISSCRKSRIILQNFNFNCQFNIKLQNNNDFYIILEMKQFYQDFGSLTYKGQMKVDNDSLGAFCNKWDRIQRVFQQKVKKQQIIQSVGNLTGKIYENDVKVILFNYDNKTFNNSLQKFDMNKIFPRNFVEIFEKNTKKIVYQSANRY</sequence>
<dbReference type="EMBL" id="CAJJDO010000041">
    <property type="protein sequence ID" value="CAD8164963.1"/>
    <property type="molecule type" value="Genomic_DNA"/>
</dbReference>
<dbReference type="AlphaFoldDB" id="A0A8S1ULI5"/>
<gene>
    <name evidence="1" type="ORF">PPENT_87.1.T0410328</name>
</gene>